<dbReference type="InterPro" id="IPR001387">
    <property type="entry name" value="Cro/C1-type_HTH"/>
</dbReference>
<protein>
    <recommendedName>
        <fullName evidence="2">HTH cro/C1-type domain-containing protein</fullName>
    </recommendedName>
</protein>
<feature type="compositionally biased region" description="Polar residues" evidence="1">
    <location>
        <begin position="163"/>
        <end position="173"/>
    </location>
</feature>
<evidence type="ECO:0000313" key="4">
    <source>
        <dbReference type="Proteomes" id="UP000028926"/>
    </source>
</evidence>
<feature type="region of interest" description="Disordered" evidence="1">
    <location>
        <begin position="163"/>
        <end position="204"/>
    </location>
</feature>
<dbReference type="eggNOG" id="COG1426">
    <property type="taxonomic scope" value="Bacteria"/>
</dbReference>
<dbReference type="EMBL" id="CP008941">
    <property type="protein sequence ID" value="AIK95772.1"/>
    <property type="molecule type" value="Genomic_DNA"/>
</dbReference>
<dbReference type="Proteomes" id="UP000028926">
    <property type="component" value="Chromosome"/>
</dbReference>
<dbReference type="PROSITE" id="PS50943">
    <property type="entry name" value="HTH_CROC1"/>
    <property type="match status" value="1"/>
</dbReference>
<dbReference type="AlphaFoldDB" id="A0A077ARE8"/>
<dbReference type="STRING" id="91604.ID47_02025"/>
<evidence type="ECO:0000256" key="1">
    <source>
        <dbReference type="SAM" id="MobiDB-lite"/>
    </source>
</evidence>
<dbReference type="RefSeq" id="WP_038463191.1">
    <property type="nucleotide sequence ID" value="NZ_CP008941.1"/>
</dbReference>
<dbReference type="OrthoDB" id="9790252at2"/>
<dbReference type="GO" id="GO:0003677">
    <property type="term" value="F:DNA binding"/>
    <property type="evidence" value="ECO:0007669"/>
    <property type="project" value="InterPro"/>
</dbReference>
<proteinExistence type="predicted"/>
<reference evidence="3 4" key="1">
    <citation type="submission" date="2014-07" db="EMBL/GenBank/DDBJ databases">
        <title>Comparative genomic insights into amoeba endosymbionts belonging to the families of Holosporaceae and Candidatus Midichloriaceae within Rickettsiales.</title>
        <authorList>
            <person name="Wang Z."/>
            <person name="Wu M."/>
        </authorList>
    </citation>
    <scope>NUCLEOTIDE SEQUENCE [LARGE SCALE GENOMIC DNA]</scope>
    <source>
        <strain evidence="3">PRA3</strain>
    </source>
</reference>
<dbReference type="SMART" id="SM00530">
    <property type="entry name" value="HTH_XRE"/>
    <property type="match status" value="1"/>
</dbReference>
<dbReference type="PANTHER" id="PTHR34475:SF1">
    <property type="entry name" value="CYTOSKELETON PROTEIN RODZ"/>
    <property type="match status" value="1"/>
</dbReference>
<accession>A0A077ARE8</accession>
<dbReference type="CDD" id="cd00093">
    <property type="entry name" value="HTH_XRE"/>
    <property type="match status" value="1"/>
</dbReference>
<dbReference type="InterPro" id="IPR010982">
    <property type="entry name" value="Lambda_DNA-bd_dom_sf"/>
</dbReference>
<dbReference type="InterPro" id="IPR050400">
    <property type="entry name" value="Bact_Cytoskel_RodZ"/>
</dbReference>
<sequence length="296" mass="32080">MSQNTEALNIDTDDESVFTKVGMLFKNARESKNITIQQASQELHIRQLYIGAIEAGDISALPGHVYKVGFIKTYARFLNLDSTQILKDLNLQEEITPSYSSFNYSIPVEQQKRPTLKIILGATTLLFIGGVTLYVSNNMSNVHEEAVSSKDFIDHNVISTQSVTSSPSQNLSPSTGVTTTPDEVTTTISTTPSSTPAVEPRATSAPFEDTTVKILAVKDAWVQVTDETGKAIFVRLMRAGESYTVPATGTHHLNTGNGAGVKLSIDDKTSATLGEEGKVLRGISLNLEDVKKLIND</sequence>
<name>A0A077ARE8_9PROT</name>
<dbReference type="Pfam" id="PF13413">
    <property type="entry name" value="HTH_25"/>
    <property type="match status" value="1"/>
</dbReference>
<dbReference type="HOGENOM" id="CLU_047530_2_0_5"/>
<evidence type="ECO:0000313" key="3">
    <source>
        <dbReference type="EMBL" id="AIK95772.1"/>
    </source>
</evidence>
<keyword evidence="4" id="KW-1185">Reference proteome</keyword>
<feature type="domain" description="HTH cro/C1-type" evidence="2">
    <location>
        <begin position="25"/>
        <end position="85"/>
    </location>
</feature>
<dbReference type="KEGG" id="paca:ID47_02025"/>
<dbReference type="PANTHER" id="PTHR34475">
    <property type="match status" value="1"/>
</dbReference>
<gene>
    <name evidence="3" type="ORF">ID47_02025</name>
</gene>
<feature type="compositionally biased region" description="Low complexity" evidence="1">
    <location>
        <begin position="174"/>
        <end position="198"/>
    </location>
</feature>
<dbReference type="Gene3D" id="1.10.260.40">
    <property type="entry name" value="lambda repressor-like DNA-binding domains"/>
    <property type="match status" value="1"/>
</dbReference>
<dbReference type="InterPro" id="IPR025194">
    <property type="entry name" value="RodZ-like_C"/>
</dbReference>
<dbReference type="Pfam" id="PF13464">
    <property type="entry name" value="RodZ_C"/>
    <property type="match status" value="1"/>
</dbReference>
<organism evidence="3 4">
    <name type="scientific">Candidatus Odyssella acanthamoebae</name>
    <dbReference type="NCBI Taxonomy" id="91604"/>
    <lineage>
        <taxon>Bacteria</taxon>
        <taxon>Pseudomonadati</taxon>
        <taxon>Pseudomonadota</taxon>
        <taxon>Alphaproteobacteria</taxon>
        <taxon>Holosporales</taxon>
        <taxon>Candidatus Paracaedibacteraceae</taxon>
        <taxon>Candidatus Odyssella</taxon>
    </lineage>
</organism>
<evidence type="ECO:0000259" key="2">
    <source>
        <dbReference type="PROSITE" id="PS50943"/>
    </source>
</evidence>